<name>A0A2N3HQN7_9BACT</name>
<dbReference type="Pfam" id="PF13358">
    <property type="entry name" value="DDE_3"/>
    <property type="match status" value="1"/>
</dbReference>
<organism evidence="2 3">
    <name type="scientific">Labilibaculum manganireducens</name>
    <dbReference type="NCBI Taxonomy" id="1940525"/>
    <lineage>
        <taxon>Bacteria</taxon>
        <taxon>Pseudomonadati</taxon>
        <taxon>Bacteroidota</taxon>
        <taxon>Bacteroidia</taxon>
        <taxon>Marinilabiliales</taxon>
        <taxon>Marinifilaceae</taxon>
        <taxon>Labilibaculum</taxon>
    </lineage>
</organism>
<keyword evidence="3" id="KW-1185">Reference proteome</keyword>
<reference evidence="2 3" key="1">
    <citation type="journal article" date="2017" name="Front. Microbiol.">
        <title>Labilibaculum manganireducens gen. nov., sp. nov. and Labilibaculum filiforme sp. nov., Novel Bacteroidetes Isolated from Subsurface Sediments of the Baltic Sea.</title>
        <authorList>
            <person name="Vandieken V."/>
            <person name="Marshall I.P."/>
            <person name="Niemann H."/>
            <person name="Engelen B."/>
            <person name="Cypionka H."/>
        </authorList>
    </citation>
    <scope>NUCLEOTIDE SEQUENCE [LARGE SCALE GENOMIC DNA]</scope>
    <source>
        <strain evidence="2 3">59.10-2M</strain>
    </source>
</reference>
<dbReference type="RefSeq" id="WP_101311825.1">
    <property type="nucleotide sequence ID" value="NZ_MVDE01000067.1"/>
</dbReference>
<proteinExistence type="predicted"/>
<dbReference type="InterPro" id="IPR047655">
    <property type="entry name" value="Transpos_IS630-like"/>
</dbReference>
<dbReference type="Gene3D" id="3.30.420.10">
    <property type="entry name" value="Ribonuclease H-like superfamily/Ribonuclease H"/>
    <property type="match status" value="1"/>
</dbReference>
<evidence type="ECO:0000259" key="1">
    <source>
        <dbReference type="Pfam" id="PF13358"/>
    </source>
</evidence>
<comment type="caution">
    <text evidence="2">The sequence shown here is derived from an EMBL/GenBank/DDBJ whole genome shotgun (WGS) entry which is preliminary data.</text>
</comment>
<dbReference type="EMBL" id="MVDE01000067">
    <property type="protein sequence ID" value="PKQ60360.1"/>
    <property type="molecule type" value="Genomic_DNA"/>
</dbReference>
<dbReference type="Proteomes" id="UP000233618">
    <property type="component" value="Unassembled WGS sequence"/>
</dbReference>
<dbReference type="GO" id="GO:0003676">
    <property type="term" value="F:nucleic acid binding"/>
    <property type="evidence" value="ECO:0007669"/>
    <property type="project" value="InterPro"/>
</dbReference>
<feature type="domain" description="Tc1-like transposase DDE" evidence="1">
    <location>
        <begin position="28"/>
        <end position="165"/>
    </location>
</feature>
<evidence type="ECO:0000313" key="2">
    <source>
        <dbReference type="EMBL" id="PKQ60360.1"/>
    </source>
</evidence>
<gene>
    <name evidence="2" type="ORF">BZG01_21075</name>
</gene>
<dbReference type="NCBIfam" id="NF033545">
    <property type="entry name" value="transpos_IS630"/>
    <property type="match status" value="1"/>
</dbReference>
<accession>A0A2N3HQN7</accession>
<evidence type="ECO:0000313" key="3">
    <source>
        <dbReference type="Proteomes" id="UP000233618"/>
    </source>
</evidence>
<dbReference type="AlphaFoldDB" id="A0A2N3HQN7"/>
<dbReference type="InterPro" id="IPR038717">
    <property type="entry name" value="Tc1-like_DDE_dom"/>
</dbReference>
<protein>
    <submittedName>
        <fullName evidence="2">Transposase</fullName>
    </submittedName>
</protein>
<sequence length="195" mass="22687">MRSSKKLPDLINSFRIGLDKDKYNSLNIYFQDESRFGLMTKQKCVLVSKGVEPVGKYQHSYKWLWLWGSFSSLTGDAFYWETSNVGNDIFEAYLKVLSDQNPRELKLLIIDNAGFHACQSIEVPENIRLIRIPAYAPELNPAEKVWQWMKDKVSMKFFSEISDLQEKITMMVNELNPDLIKSITGYPIYTNCFCE</sequence>
<dbReference type="InterPro" id="IPR036397">
    <property type="entry name" value="RNaseH_sf"/>
</dbReference>